<sequence>MVRGLVFLLLLCALPSSLSPFGGPHPPPFTEPGRNWEQDLGAAGKKRGEEGAQRERSSHLGTPQLVVSLEISYTTEKQTKTLPTNRGRTSLTNQELGELSEQFLNNLDEQIDRTLSLATIAKTHSGEDGADQLPGHLQSAPQMHKMLAAIRASQDIIARALCLSNKMELQLNLFQSLAMHLR</sequence>
<gene>
    <name evidence="3" type="ORF">NDU88_003255</name>
</gene>
<organism evidence="3 4">
    <name type="scientific">Pleurodeles waltl</name>
    <name type="common">Iberian ribbed newt</name>
    <dbReference type="NCBI Taxonomy" id="8319"/>
    <lineage>
        <taxon>Eukaryota</taxon>
        <taxon>Metazoa</taxon>
        <taxon>Chordata</taxon>
        <taxon>Craniata</taxon>
        <taxon>Vertebrata</taxon>
        <taxon>Euteleostomi</taxon>
        <taxon>Amphibia</taxon>
        <taxon>Batrachia</taxon>
        <taxon>Caudata</taxon>
        <taxon>Salamandroidea</taxon>
        <taxon>Salamandridae</taxon>
        <taxon>Pleurodelinae</taxon>
        <taxon>Pleurodeles</taxon>
    </lineage>
</organism>
<evidence type="ECO:0000313" key="4">
    <source>
        <dbReference type="Proteomes" id="UP001066276"/>
    </source>
</evidence>
<evidence type="ECO:0000256" key="1">
    <source>
        <dbReference type="SAM" id="MobiDB-lite"/>
    </source>
</evidence>
<protein>
    <submittedName>
        <fullName evidence="3">Uncharacterized protein</fullName>
    </submittedName>
</protein>
<name>A0AAV7VHC9_PLEWA</name>
<keyword evidence="2" id="KW-0732">Signal</keyword>
<dbReference type="EMBL" id="JANPWB010000003">
    <property type="protein sequence ID" value="KAJ1199419.1"/>
    <property type="molecule type" value="Genomic_DNA"/>
</dbReference>
<dbReference type="AlphaFoldDB" id="A0AAV7VHC9"/>
<accession>A0AAV7VHC9</accession>
<proteinExistence type="predicted"/>
<feature type="signal peptide" evidence="2">
    <location>
        <begin position="1"/>
        <end position="20"/>
    </location>
</feature>
<feature type="chain" id="PRO_5043328171" evidence="2">
    <location>
        <begin position="21"/>
        <end position="182"/>
    </location>
</feature>
<evidence type="ECO:0000313" key="3">
    <source>
        <dbReference type="EMBL" id="KAJ1199419.1"/>
    </source>
</evidence>
<comment type="caution">
    <text evidence="3">The sequence shown here is derived from an EMBL/GenBank/DDBJ whole genome shotgun (WGS) entry which is preliminary data.</text>
</comment>
<dbReference type="Proteomes" id="UP001066276">
    <property type="component" value="Chromosome 2_1"/>
</dbReference>
<evidence type="ECO:0000256" key="2">
    <source>
        <dbReference type="SAM" id="SignalP"/>
    </source>
</evidence>
<feature type="region of interest" description="Disordered" evidence="1">
    <location>
        <begin position="23"/>
        <end position="61"/>
    </location>
</feature>
<keyword evidence="4" id="KW-1185">Reference proteome</keyword>
<feature type="compositionally biased region" description="Basic and acidic residues" evidence="1">
    <location>
        <begin position="46"/>
        <end position="58"/>
    </location>
</feature>
<reference evidence="3" key="1">
    <citation type="journal article" date="2022" name="bioRxiv">
        <title>Sequencing and chromosome-scale assembly of the giantPleurodeles waltlgenome.</title>
        <authorList>
            <person name="Brown T."/>
            <person name="Elewa A."/>
            <person name="Iarovenko S."/>
            <person name="Subramanian E."/>
            <person name="Araus A.J."/>
            <person name="Petzold A."/>
            <person name="Susuki M."/>
            <person name="Suzuki K.-i.T."/>
            <person name="Hayashi T."/>
            <person name="Toyoda A."/>
            <person name="Oliveira C."/>
            <person name="Osipova E."/>
            <person name="Leigh N.D."/>
            <person name="Simon A."/>
            <person name="Yun M.H."/>
        </authorList>
    </citation>
    <scope>NUCLEOTIDE SEQUENCE</scope>
    <source>
        <strain evidence="3">20211129_DDA</strain>
        <tissue evidence="3">Liver</tissue>
    </source>
</reference>